<keyword evidence="9" id="KW-0012">Acyltransferase</keyword>
<evidence type="ECO:0000256" key="5">
    <source>
        <dbReference type="ARBA" id="ARBA00049288"/>
    </source>
</evidence>
<comment type="catalytic activity">
    <reaction evidence="5">
        <text>oxaloacetate + acetyl-CoA + H2O = citrate + CoA + H(+)</text>
        <dbReference type="Rhea" id="RHEA:16845"/>
        <dbReference type="ChEBI" id="CHEBI:15377"/>
        <dbReference type="ChEBI" id="CHEBI:15378"/>
        <dbReference type="ChEBI" id="CHEBI:16452"/>
        <dbReference type="ChEBI" id="CHEBI:16947"/>
        <dbReference type="ChEBI" id="CHEBI:57287"/>
        <dbReference type="ChEBI" id="CHEBI:57288"/>
        <dbReference type="EC" id="2.3.3.16"/>
    </reaction>
</comment>
<dbReference type="InterPro" id="IPR016143">
    <property type="entry name" value="Citrate_synth-like_sm_a-sub"/>
</dbReference>
<dbReference type="PANTHER" id="PTHR11739">
    <property type="entry name" value="CITRATE SYNTHASE"/>
    <property type="match status" value="1"/>
</dbReference>
<evidence type="ECO:0000256" key="7">
    <source>
        <dbReference type="PIRSR" id="PIRSR001369-1"/>
    </source>
</evidence>
<dbReference type="Gene3D" id="1.10.580.10">
    <property type="entry name" value="Citrate Synthase, domain 1"/>
    <property type="match status" value="1"/>
</dbReference>
<dbReference type="PRINTS" id="PR00143">
    <property type="entry name" value="CITRTSNTHASE"/>
</dbReference>
<comment type="similarity">
    <text evidence="2 6 8">Belongs to the citrate synthase family.</text>
</comment>
<dbReference type="Pfam" id="PF00285">
    <property type="entry name" value="Citrate_synt"/>
    <property type="match status" value="1"/>
</dbReference>
<feature type="active site" evidence="7">
    <location>
        <position position="268"/>
    </location>
</feature>
<organism evidence="9 10">
    <name type="scientific">Candidatus Corynebacterium faecigallinarum</name>
    <dbReference type="NCBI Taxonomy" id="2838528"/>
    <lineage>
        <taxon>Bacteria</taxon>
        <taxon>Bacillati</taxon>
        <taxon>Actinomycetota</taxon>
        <taxon>Actinomycetes</taxon>
        <taxon>Mycobacteriales</taxon>
        <taxon>Corynebacteriaceae</taxon>
        <taxon>Corynebacterium</taxon>
    </lineage>
</organism>
<reference evidence="9" key="2">
    <citation type="submission" date="2021-04" db="EMBL/GenBank/DDBJ databases">
        <authorList>
            <person name="Gilroy R."/>
        </authorList>
    </citation>
    <scope>NUCLEOTIDE SEQUENCE</scope>
    <source>
        <strain evidence="9">ChiHjej13B12-4958</strain>
    </source>
</reference>
<accession>A0A9D2QFS1</accession>
<comment type="caution">
    <text evidence="9">The sequence shown here is derived from an EMBL/GenBank/DDBJ whole genome shotgun (WGS) entry which is preliminary data.</text>
</comment>
<evidence type="ECO:0000256" key="4">
    <source>
        <dbReference type="ARBA" id="ARBA00022679"/>
    </source>
</evidence>
<dbReference type="EMBL" id="DWVP01000022">
    <property type="protein sequence ID" value="HJC85750.1"/>
    <property type="molecule type" value="Genomic_DNA"/>
</dbReference>
<evidence type="ECO:0000256" key="3">
    <source>
        <dbReference type="ARBA" id="ARBA00022532"/>
    </source>
</evidence>
<evidence type="ECO:0000313" key="10">
    <source>
        <dbReference type="Proteomes" id="UP000823858"/>
    </source>
</evidence>
<dbReference type="InterPro" id="IPR024176">
    <property type="entry name" value="Citrate_synthase_bac-typ"/>
</dbReference>
<dbReference type="Proteomes" id="UP000823858">
    <property type="component" value="Unassembled WGS sequence"/>
</dbReference>
<evidence type="ECO:0000256" key="2">
    <source>
        <dbReference type="ARBA" id="ARBA00010566"/>
    </source>
</evidence>
<dbReference type="CDD" id="cd06111">
    <property type="entry name" value="DsCS_like"/>
    <property type="match status" value="1"/>
</dbReference>
<feature type="active site" evidence="7">
    <location>
        <position position="319"/>
    </location>
</feature>
<comment type="pathway">
    <text evidence="1">Carbohydrate metabolism; tricarboxylic acid cycle.</text>
</comment>
<dbReference type="SUPFAM" id="SSF48256">
    <property type="entry name" value="Citrate synthase"/>
    <property type="match status" value="1"/>
</dbReference>
<gene>
    <name evidence="9" type="ORF">H9751_09430</name>
</gene>
<dbReference type="NCBIfam" id="NF010636">
    <property type="entry name" value="PRK14033.1"/>
    <property type="match status" value="1"/>
</dbReference>
<dbReference type="InterPro" id="IPR016142">
    <property type="entry name" value="Citrate_synth-like_lrg_a-sub"/>
</dbReference>
<dbReference type="InterPro" id="IPR011278">
    <property type="entry name" value="2-MeCitrate/Citrate_synth_II"/>
</dbReference>
<name>A0A9D2QFS1_9CORY</name>
<dbReference type="GO" id="GO:0006099">
    <property type="term" value="P:tricarboxylic acid cycle"/>
    <property type="evidence" value="ECO:0007669"/>
    <property type="project" value="UniProtKB-KW"/>
</dbReference>
<dbReference type="AlphaFoldDB" id="A0A9D2QFS1"/>
<evidence type="ECO:0000256" key="6">
    <source>
        <dbReference type="PIRNR" id="PIRNR001369"/>
    </source>
</evidence>
<keyword evidence="4 6" id="KW-0808">Transferase</keyword>
<keyword evidence="3" id="KW-0816">Tricarboxylic acid cycle</keyword>
<evidence type="ECO:0000313" key="9">
    <source>
        <dbReference type="EMBL" id="HJC85750.1"/>
    </source>
</evidence>
<dbReference type="GO" id="GO:0005975">
    <property type="term" value="P:carbohydrate metabolic process"/>
    <property type="evidence" value="ECO:0007669"/>
    <property type="project" value="TreeGrafter"/>
</dbReference>
<dbReference type="PIRSF" id="PIRSF001369">
    <property type="entry name" value="Citrate_synth"/>
    <property type="match status" value="1"/>
</dbReference>
<protein>
    <recommendedName>
        <fullName evidence="6">Citrate synthase</fullName>
    </recommendedName>
</protein>
<sequence>MSDSTPEIRKGLNGVVVDETAVSKVNPETNSLTYRGYPVQDLVKNCTFEDVAYLLWNGELPTWREAQEFGQRERAMRPLSRSLLDVINSMPKTAHPMDVVRTAISWLGAEDVTNEDSSADTVRRTGVNLLAKLPGIVAYDLRRRRDLEYIPPSRTRGIASNFLYMCFGDTPESPANMVDDVKAFDESLILYAEHSFNASTFTGRVITSTTSDVYSAVTGAVGALKGALHGGANEAVMHNFIEVDDPAKAEEWVLNKADNKEKIMGFGHRVYKKGDSRVPSMEAAMRRTAANHDGDKWVQMYDNMQAAMEKRTGILPNLDFPAGPTYYMLGIDIPFFTPIFVISRVVGWTAHIVEQNESNALIRPLSAYNGVPQRNVADAVNSSKN</sequence>
<dbReference type="NCBIfam" id="TIGR01800">
    <property type="entry name" value="cit_synth_II"/>
    <property type="match status" value="1"/>
</dbReference>
<evidence type="ECO:0000256" key="8">
    <source>
        <dbReference type="RuleBase" id="RU003406"/>
    </source>
</evidence>
<evidence type="ECO:0000256" key="1">
    <source>
        <dbReference type="ARBA" id="ARBA00005163"/>
    </source>
</evidence>
<dbReference type="InterPro" id="IPR036969">
    <property type="entry name" value="Citrate_synthase_sf"/>
</dbReference>
<dbReference type="PANTHER" id="PTHR11739:SF4">
    <property type="entry name" value="CITRATE SYNTHASE, PEROXISOMAL"/>
    <property type="match status" value="1"/>
</dbReference>
<dbReference type="Gene3D" id="1.10.230.10">
    <property type="entry name" value="Cytochrome P450-Terp, domain 2"/>
    <property type="match status" value="1"/>
</dbReference>
<dbReference type="InterPro" id="IPR019810">
    <property type="entry name" value="Citrate_synthase_AS"/>
</dbReference>
<dbReference type="GO" id="GO:0036440">
    <property type="term" value="F:citrate synthase activity"/>
    <property type="evidence" value="ECO:0007669"/>
    <property type="project" value="UniProtKB-EC"/>
</dbReference>
<dbReference type="GO" id="GO:0005829">
    <property type="term" value="C:cytosol"/>
    <property type="evidence" value="ECO:0007669"/>
    <property type="project" value="TreeGrafter"/>
</dbReference>
<dbReference type="InterPro" id="IPR002020">
    <property type="entry name" value="Citrate_synthase"/>
</dbReference>
<reference evidence="9" key="1">
    <citation type="journal article" date="2021" name="PeerJ">
        <title>Extensive microbial diversity within the chicken gut microbiome revealed by metagenomics and culture.</title>
        <authorList>
            <person name="Gilroy R."/>
            <person name="Ravi A."/>
            <person name="Getino M."/>
            <person name="Pursley I."/>
            <person name="Horton D.L."/>
            <person name="Alikhan N.F."/>
            <person name="Baker D."/>
            <person name="Gharbi K."/>
            <person name="Hall N."/>
            <person name="Watson M."/>
            <person name="Adriaenssens E.M."/>
            <person name="Foster-Nyarko E."/>
            <person name="Jarju S."/>
            <person name="Secka A."/>
            <person name="Antonio M."/>
            <person name="Oren A."/>
            <person name="Chaudhuri R.R."/>
            <person name="La Ragione R."/>
            <person name="Hildebrand F."/>
            <person name="Pallen M.J."/>
        </authorList>
    </citation>
    <scope>NUCLEOTIDE SEQUENCE</scope>
    <source>
        <strain evidence="9">ChiHjej13B12-4958</strain>
    </source>
</reference>
<proteinExistence type="inferred from homology"/>
<dbReference type="PROSITE" id="PS00480">
    <property type="entry name" value="CITRATE_SYNTHASE"/>
    <property type="match status" value="1"/>
</dbReference>